<accession>A0A0R1PVS9</accession>
<dbReference type="EMBL" id="AZEU01000330">
    <property type="protein sequence ID" value="KRL36697.1"/>
    <property type="molecule type" value="Genomic_DNA"/>
</dbReference>
<dbReference type="AlphaFoldDB" id="A0A0R1PVS9"/>
<dbReference type="RefSeq" id="WP_054717290.1">
    <property type="nucleotide sequence ID" value="NZ_AZEU01000330.1"/>
</dbReference>
<dbReference type="InterPro" id="IPR012338">
    <property type="entry name" value="Beta-lactam/transpept-like"/>
</dbReference>
<dbReference type="PATRIC" id="fig|1423769.4.peg.3157"/>
<keyword evidence="2" id="KW-1185">Reference proteome</keyword>
<organism evidence="1 2">
    <name type="scientific">Lacticaseibacillus manihotivorans DSM 13343 = JCM 12514</name>
    <dbReference type="NCBI Taxonomy" id="1423769"/>
    <lineage>
        <taxon>Bacteria</taxon>
        <taxon>Bacillati</taxon>
        <taxon>Bacillota</taxon>
        <taxon>Bacilli</taxon>
        <taxon>Lactobacillales</taxon>
        <taxon>Lactobacillaceae</taxon>
        <taxon>Lacticaseibacillus</taxon>
    </lineage>
</organism>
<name>A0A0R1PVS9_9LACO</name>
<comment type="caution">
    <text evidence="1">The sequence shown here is derived from an EMBL/GenBank/DDBJ whole genome shotgun (WGS) entry which is preliminary data.</text>
</comment>
<protein>
    <submittedName>
        <fullName evidence="1">Uncharacterized protein</fullName>
    </submittedName>
</protein>
<proteinExistence type="predicted"/>
<dbReference type="Proteomes" id="UP000051790">
    <property type="component" value="Unassembled WGS sequence"/>
</dbReference>
<sequence length="94" mass="10084">MSTKSKAYIKNLMANVESDQQWGISAGAKAFQLKNGWRLNSDNTWIVNSIGHLGTGDKSCTIAVLTDDNTSLKSGEQLVEKLAKASGTVLDLAQ</sequence>
<dbReference type="Gene3D" id="3.40.710.10">
    <property type="entry name" value="DD-peptidase/beta-lactamase superfamily"/>
    <property type="match status" value="1"/>
</dbReference>
<evidence type="ECO:0000313" key="1">
    <source>
        <dbReference type="EMBL" id="KRL36697.1"/>
    </source>
</evidence>
<dbReference type="OrthoDB" id="3524371at2"/>
<gene>
    <name evidence="1" type="ORF">FD01_GL002927</name>
</gene>
<evidence type="ECO:0000313" key="2">
    <source>
        <dbReference type="Proteomes" id="UP000051790"/>
    </source>
</evidence>
<reference evidence="1 2" key="1">
    <citation type="journal article" date="2015" name="Genome Announc.">
        <title>Expanding the biotechnology potential of lactobacilli through comparative genomics of 213 strains and associated genera.</title>
        <authorList>
            <person name="Sun Z."/>
            <person name="Harris H.M."/>
            <person name="McCann A."/>
            <person name="Guo C."/>
            <person name="Argimon S."/>
            <person name="Zhang W."/>
            <person name="Yang X."/>
            <person name="Jeffery I.B."/>
            <person name="Cooney J.C."/>
            <person name="Kagawa T.F."/>
            <person name="Liu W."/>
            <person name="Song Y."/>
            <person name="Salvetti E."/>
            <person name="Wrobel A."/>
            <person name="Rasinkangas P."/>
            <person name="Parkhill J."/>
            <person name="Rea M.C."/>
            <person name="O'Sullivan O."/>
            <person name="Ritari J."/>
            <person name="Douillard F.P."/>
            <person name="Paul Ross R."/>
            <person name="Yang R."/>
            <person name="Briner A.E."/>
            <person name="Felis G.E."/>
            <person name="de Vos W.M."/>
            <person name="Barrangou R."/>
            <person name="Klaenhammer T.R."/>
            <person name="Caufield P.W."/>
            <person name="Cui Y."/>
            <person name="Zhang H."/>
            <person name="O'Toole P.W."/>
        </authorList>
    </citation>
    <scope>NUCLEOTIDE SEQUENCE [LARGE SCALE GENOMIC DNA]</scope>
    <source>
        <strain evidence="1 2">DSM 13343</strain>
    </source>
</reference>